<name>A0A7M7Q624_NASVI</name>
<dbReference type="RefSeq" id="XP_031781315.1">
    <property type="nucleotide sequence ID" value="XM_031925455.1"/>
</dbReference>
<accession>A0A7M7Q624</accession>
<protein>
    <submittedName>
        <fullName evidence="1">Uncharacterized protein</fullName>
    </submittedName>
</protein>
<dbReference type="AlphaFoldDB" id="A0A7M7Q624"/>
<proteinExistence type="predicted"/>
<dbReference type="GeneID" id="116416563"/>
<dbReference type="InParanoid" id="A0A7M7Q624"/>
<reference evidence="1" key="1">
    <citation type="submission" date="2021-01" db="UniProtKB">
        <authorList>
            <consortium name="EnsemblMetazoa"/>
        </authorList>
    </citation>
    <scope>IDENTIFICATION</scope>
</reference>
<sequence>MLTSFTGIMKKIAVDMTDLSISKNIDNQQVVMLKKLIVLSIVANSSNSDLNRFMNCTKKVPFEVKENIFKVIYVEIKRVYFTFLDLLIPYRYLIKEKVLEYLNILKSNKINIQNELKNLSSFSDKEVVFYEGGWLFIYLLIYS</sequence>
<dbReference type="OrthoDB" id="10585363at2759"/>
<evidence type="ECO:0000313" key="2">
    <source>
        <dbReference type="Proteomes" id="UP000002358"/>
    </source>
</evidence>
<dbReference type="KEGG" id="nvi:116416563"/>
<dbReference type="EnsemblMetazoa" id="XM_031925455">
    <property type="protein sequence ID" value="XP_031781315"/>
    <property type="gene ID" value="LOC116416563"/>
</dbReference>
<organism evidence="1 2">
    <name type="scientific">Nasonia vitripennis</name>
    <name type="common">Parasitic wasp</name>
    <dbReference type="NCBI Taxonomy" id="7425"/>
    <lineage>
        <taxon>Eukaryota</taxon>
        <taxon>Metazoa</taxon>
        <taxon>Ecdysozoa</taxon>
        <taxon>Arthropoda</taxon>
        <taxon>Hexapoda</taxon>
        <taxon>Insecta</taxon>
        <taxon>Pterygota</taxon>
        <taxon>Neoptera</taxon>
        <taxon>Endopterygota</taxon>
        <taxon>Hymenoptera</taxon>
        <taxon>Apocrita</taxon>
        <taxon>Proctotrupomorpha</taxon>
        <taxon>Chalcidoidea</taxon>
        <taxon>Pteromalidae</taxon>
        <taxon>Pteromalinae</taxon>
        <taxon>Nasonia</taxon>
    </lineage>
</organism>
<keyword evidence="2" id="KW-1185">Reference proteome</keyword>
<evidence type="ECO:0000313" key="1">
    <source>
        <dbReference type="EnsemblMetazoa" id="XP_031781315"/>
    </source>
</evidence>
<dbReference type="Proteomes" id="UP000002358">
    <property type="component" value="Unassembled WGS sequence"/>
</dbReference>